<evidence type="ECO:0000313" key="1">
    <source>
        <dbReference type="EMBL" id="KAJ9601710.1"/>
    </source>
</evidence>
<reference evidence="1" key="2">
    <citation type="submission" date="2023-05" db="EMBL/GenBank/DDBJ databases">
        <authorList>
            <person name="Fouks B."/>
        </authorList>
    </citation>
    <scope>NUCLEOTIDE SEQUENCE</scope>
    <source>
        <strain evidence="1">Stay&amp;Tobe</strain>
        <tissue evidence="1">Testes</tissue>
    </source>
</reference>
<protein>
    <submittedName>
        <fullName evidence="1">Uncharacterized protein</fullName>
    </submittedName>
</protein>
<keyword evidence="2" id="KW-1185">Reference proteome</keyword>
<dbReference type="EMBL" id="JASPKZ010000004">
    <property type="protein sequence ID" value="KAJ9601710.1"/>
    <property type="molecule type" value="Genomic_DNA"/>
</dbReference>
<reference evidence="1" key="1">
    <citation type="journal article" date="2023" name="IScience">
        <title>Live-bearing cockroach genome reveals convergent evolutionary mechanisms linked to viviparity in insects and beyond.</title>
        <authorList>
            <person name="Fouks B."/>
            <person name="Harrison M.C."/>
            <person name="Mikhailova A.A."/>
            <person name="Marchal E."/>
            <person name="English S."/>
            <person name="Carruthers M."/>
            <person name="Jennings E.C."/>
            <person name="Chiamaka E.L."/>
            <person name="Frigard R.A."/>
            <person name="Pippel M."/>
            <person name="Attardo G.M."/>
            <person name="Benoit J.B."/>
            <person name="Bornberg-Bauer E."/>
            <person name="Tobe S.S."/>
        </authorList>
    </citation>
    <scope>NUCLEOTIDE SEQUENCE</scope>
    <source>
        <strain evidence="1">Stay&amp;Tobe</strain>
    </source>
</reference>
<comment type="caution">
    <text evidence="1">The sequence shown here is derived from an EMBL/GenBank/DDBJ whole genome shotgun (WGS) entry which is preliminary data.</text>
</comment>
<evidence type="ECO:0000313" key="2">
    <source>
        <dbReference type="Proteomes" id="UP001233999"/>
    </source>
</evidence>
<gene>
    <name evidence="1" type="ORF">L9F63_000101</name>
</gene>
<feature type="non-terminal residue" evidence="1">
    <location>
        <position position="1"/>
    </location>
</feature>
<dbReference type="AlphaFoldDB" id="A0AAD8AN20"/>
<sequence>IHGNRHYWHRKRFVNLKLLTNHLFQSGTNTLSKNTGELRIRLTGIFDFPSFAYAIYIRISHAPNSHKCTHKLLVHILAHIDEFI</sequence>
<name>A0AAD8AN20_DIPPU</name>
<feature type="non-terminal residue" evidence="1">
    <location>
        <position position="84"/>
    </location>
</feature>
<organism evidence="1 2">
    <name type="scientific">Diploptera punctata</name>
    <name type="common">Pacific beetle cockroach</name>
    <dbReference type="NCBI Taxonomy" id="6984"/>
    <lineage>
        <taxon>Eukaryota</taxon>
        <taxon>Metazoa</taxon>
        <taxon>Ecdysozoa</taxon>
        <taxon>Arthropoda</taxon>
        <taxon>Hexapoda</taxon>
        <taxon>Insecta</taxon>
        <taxon>Pterygota</taxon>
        <taxon>Neoptera</taxon>
        <taxon>Polyneoptera</taxon>
        <taxon>Dictyoptera</taxon>
        <taxon>Blattodea</taxon>
        <taxon>Blaberoidea</taxon>
        <taxon>Blaberidae</taxon>
        <taxon>Diplopterinae</taxon>
        <taxon>Diploptera</taxon>
    </lineage>
</organism>
<proteinExistence type="predicted"/>
<accession>A0AAD8AN20</accession>
<dbReference type="Proteomes" id="UP001233999">
    <property type="component" value="Unassembled WGS sequence"/>
</dbReference>